<protein>
    <submittedName>
        <fullName evidence="3">SRPBCC domain-containing protein</fullName>
    </submittedName>
</protein>
<dbReference type="CDD" id="cd07814">
    <property type="entry name" value="SRPBCC_CalC_Aha1-like"/>
    <property type="match status" value="1"/>
</dbReference>
<dbReference type="RefSeq" id="WP_138844821.1">
    <property type="nucleotide sequence ID" value="NZ_VCPD01000007.1"/>
</dbReference>
<dbReference type="SUPFAM" id="SSF55961">
    <property type="entry name" value="Bet v1-like"/>
    <property type="match status" value="1"/>
</dbReference>
<sequence>MADLRLVREFPVSPETLFAWVSDGAKLLQWWGPEGMHVPEHNLDFCRPGPWYSVMMNGEGQTYKVSGQVTHVNPPVSVGFTWAWHDENDKRGEESHVTFTVEATDTGARLVLDHRDLGDDEIGQSHKEGWTSCLRKLEAVLQ</sequence>
<dbReference type="Proteomes" id="UP001193035">
    <property type="component" value="Unassembled WGS sequence"/>
</dbReference>
<evidence type="ECO:0000259" key="2">
    <source>
        <dbReference type="Pfam" id="PF08327"/>
    </source>
</evidence>
<feature type="domain" description="Activator of Hsp90 ATPase homologue 1/2-like C-terminal" evidence="2">
    <location>
        <begin position="12"/>
        <end position="141"/>
    </location>
</feature>
<name>A0ABY2WTU7_9RHOB</name>
<dbReference type="Pfam" id="PF08327">
    <property type="entry name" value="AHSA1"/>
    <property type="match status" value="1"/>
</dbReference>
<reference evidence="3 4" key="1">
    <citation type="submission" date="2019-05" db="EMBL/GenBank/DDBJ databases">
        <title>Ruegeria sp. nov., isolated from tidal flat.</title>
        <authorList>
            <person name="Kim W."/>
        </authorList>
    </citation>
    <scope>NUCLEOTIDE SEQUENCE [LARGE SCALE GENOMIC DNA]</scope>
    <source>
        <strain evidence="3 4">CAU 1488</strain>
    </source>
</reference>
<proteinExistence type="inferred from homology"/>
<evidence type="ECO:0000256" key="1">
    <source>
        <dbReference type="ARBA" id="ARBA00006817"/>
    </source>
</evidence>
<dbReference type="EMBL" id="VCPD01000007">
    <property type="protein sequence ID" value="TMV04953.1"/>
    <property type="molecule type" value="Genomic_DNA"/>
</dbReference>
<evidence type="ECO:0000313" key="3">
    <source>
        <dbReference type="EMBL" id="TMV04953.1"/>
    </source>
</evidence>
<keyword evidence="4" id="KW-1185">Reference proteome</keyword>
<gene>
    <name evidence="3" type="ORF">FGK63_17915</name>
</gene>
<evidence type="ECO:0000313" key="4">
    <source>
        <dbReference type="Proteomes" id="UP001193035"/>
    </source>
</evidence>
<organism evidence="3 4">
    <name type="scientific">Ruegeria sediminis</name>
    <dbReference type="NCBI Taxonomy" id="2583820"/>
    <lineage>
        <taxon>Bacteria</taxon>
        <taxon>Pseudomonadati</taxon>
        <taxon>Pseudomonadota</taxon>
        <taxon>Alphaproteobacteria</taxon>
        <taxon>Rhodobacterales</taxon>
        <taxon>Roseobacteraceae</taxon>
        <taxon>Ruegeria</taxon>
    </lineage>
</organism>
<comment type="caution">
    <text evidence="3">The sequence shown here is derived from an EMBL/GenBank/DDBJ whole genome shotgun (WGS) entry which is preliminary data.</text>
</comment>
<dbReference type="InterPro" id="IPR023393">
    <property type="entry name" value="START-like_dom_sf"/>
</dbReference>
<accession>A0ABY2WTU7</accession>
<dbReference type="InterPro" id="IPR013538">
    <property type="entry name" value="ASHA1/2-like_C"/>
</dbReference>
<dbReference type="Gene3D" id="3.30.530.20">
    <property type="match status" value="1"/>
</dbReference>
<comment type="similarity">
    <text evidence="1">Belongs to the AHA1 family.</text>
</comment>